<evidence type="ECO:0000313" key="2">
    <source>
        <dbReference type="Proteomes" id="UP000007148"/>
    </source>
</evidence>
<name>G4TXZ2_SERID</name>
<dbReference type="HOGENOM" id="CLU_2347502_0_0_1"/>
<organism evidence="1 2">
    <name type="scientific">Serendipita indica (strain DSM 11827)</name>
    <name type="common">Root endophyte fungus</name>
    <name type="synonym">Piriformospora indica</name>
    <dbReference type="NCBI Taxonomy" id="1109443"/>
    <lineage>
        <taxon>Eukaryota</taxon>
        <taxon>Fungi</taxon>
        <taxon>Dikarya</taxon>
        <taxon>Basidiomycota</taxon>
        <taxon>Agaricomycotina</taxon>
        <taxon>Agaricomycetes</taxon>
        <taxon>Sebacinales</taxon>
        <taxon>Serendipitaceae</taxon>
        <taxon>Serendipita</taxon>
    </lineage>
</organism>
<evidence type="ECO:0000313" key="1">
    <source>
        <dbReference type="EMBL" id="CCA76185.1"/>
    </source>
</evidence>
<comment type="caution">
    <text evidence="1">The sequence shown here is derived from an EMBL/GenBank/DDBJ whole genome shotgun (WGS) entry which is preliminary data.</text>
</comment>
<accession>G4TXZ2</accession>
<protein>
    <submittedName>
        <fullName evidence="1">Uncharacterized protein</fullName>
    </submittedName>
</protein>
<sequence>MRAIYRDLSESGLRRKRIISELKPSKRSQHALNLCALSSKPKAVRHVKEGWPKRIWDAFFAVVVMLGCGKDAARSWAGPSIGAAAAAAMISFRIRNV</sequence>
<dbReference type="InParanoid" id="G4TXZ2"/>
<proteinExistence type="predicted"/>
<dbReference type="EMBL" id="CAFZ01000640">
    <property type="protein sequence ID" value="CCA76185.1"/>
    <property type="molecule type" value="Genomic_DNA"/>
</dbReference>
<reference evidence="1 2" key="1">
    <citation type="journal article" date="2011" name="PLoS Pathog.">
        <title>Endophytic Life Strategies Decoded by Genome and Transcriptome Analyses of the Mutualistic Root Symbiont Piriformospora indica.</title>
        <authorList>
            <person name="Zuccaro A."/>
            <person name="Lahrmann U."/>
            <person name="Guldener U."/>
            <person name="Langen G."/>
            <person name="Pfiffi S."/>
            <person name="Biedenkopf D."/>
            <person name="Wong P."/>
            <person name="Samans B."/>
            <person name="Grimm C."/>
            <person name="Basiewicz M."/>
            <person name="Murat C."/>
            <person name="Martin F."/>
            <person name="Kogel K.H."/>
        </authorList>
    </citation>
    <scope>NUCLEOTIDE SEQUENCE [LARGE SCALE GENOMIC DNA]</scope>
    <source>
        <strain evidence="1 2">DSM 11827</strain>
    </source>
</reference>
<gene>
    <name evidence="1" type="ORF">PIIN_10178</name>
</gene>
<dbReference type="Proteomes" id="UP000007148">
    <property type="component" value="Unassembled WGS sequence"/>
</dbReference>
<keyword evidence="2" id="KW-1185">Reference proteome</keyword>
<dbReference type="AlphaFoldDB" id="G4TXZ2"/>